<accession>A0A0K0X3S8</accession>
<dbReference type="GO" id="GO:0032259">
    <property type="term" value="P:methylation"/>
    <property type="evidence" value="ECO:0007669"/>
    <property type="project" value="UniProtKB-KW"/>
</dbReference>
<dbReference type="STRING" id="134601.AFA91_08780"/>
<dbReference type="Pfam" id="PF08100">
    <property type="entry name" value="Dimerisation"/>
    <property type="match status" value="1"/>
</dbReference>
<evidence type="ECO:0000256" key="1">
    <source>
        <dbReference type="ARBA" id="ARBA00022603"/>
    </source>
</evidence>
<evidence type="ECO:0000259" key="5">
    <source>
        <dbReference type="Pfam" id="PF00891"/>
    </source>
</evidence>
<dbReference type="PIRSF" id="PIRSF005739">
    <property type="entry name" value="O-mtase"/>
    <property type="match status" value="1"/>
</dbReference>
<evidence type="ECO:0000256" key="3">
    <source>
        <dbReference type="ARBA" id="ARBA00022691"/>
    </source>
</evidence>
<dbReference type="GO" id="GO:0046983">
    <property type="term" value="F:protein dimerization activity"/>
    <property type="evidence" value="ECO:0007669"/>
    <property type="project" value="InterPro"/>
</dbReference>
<evidence type="ECO:0000256" key="4">
    <source>
        <dbReference type="PIRSR" id="PIRSR005739-1"/>
    </source>
</evidence>
<dbReference type="PANTHER" id="PTHR43712">
    <property type="entry name" value="PUTATIVE (AFU_ORTHOLOGUE AFUA_4G14580)-RELATED"/>
    <property type="match status" value="1"/>
</dbReference>
<gene>
    <name evidence="7" type="ORF">AFA91_08780</name>
</gene>
<dbReference type="CDD" id="cd02440">
    <property type="entry name" value="AdoMet_MTases"/>
    <property type="match status" value="1"/>
</dbReference>
<dbReference type="Pfam" id="PF00891">
    <property type="entry name" value="Methyltransf_2"/>
    <property type="match status" value="1"/>
</dbReference>
<proteinExistence type="predicted"/>
<evidence type="ECO:0000313" key="8">
    <source>
        <dbReference type="Proteomes" id="UP000062255"/>
    </source>
</evidence>
<dbReference type="SUPFAM" id="SSF53335">
    <property type="entry name" value="S-adenosyl-L-methionine-dependent methyltransferases"/>
    <property type="match status" value="1"/>
</dbReference>
<evidence type="ECO:0000313" key="7">
    <source>
        <dbReference type="EMBL" id="AKS31953.1"/>
    </source>
</evidence>
<dbReference type="SUPFAM" id="SSF46785">
    <property type="entry name" value="Winged helix' DNA-binding domain"/>
    <property type="match status" value="1"/>
</dbReference>
<dbReference type="InterPro" id="IPR029063">
    <property type="entry name" value="SAM-dependent_MTases_sf"/>
</dbReference>
<dbReference type="Proteomes" id="UP000062255">
    <property type="component" value="Chromosome"/>
</dbReference>
<feature type="domain" description="O-methyltransferase C-terminal" evidence="5">
    <location>
        <begin position="136"/>
        <end position="343"/>
    </location>
</feature>
<dbReference type="Gene3D" id="3.40.50.150">
    <property type="entry name" value="Vaccinia Virus protein VP39"/>
    <property type="match status" value="1"/>
</dbReference>
<keyword evidence="3" id="KW-0949">S-adenosyl-L-methionine</keyword>
<dbReference type="InterPro" id="IPR001077">
    <property type="entry name" value="COMT_C"/>
</dbReference>
<dbReference type="OrthoDB" id="4145676at2"/>
<dbReference type="KEGG" id="mgo:AFA91_08780"/>
<protein>
    <submittedName>
        <fullName evidence="7">Hydroxyneurosporene methyltransferase</fullName>
    </submittedName>
</protein>
<dbReference type="InterPro" id="IPR036390">
    <property type="entry name" value="WH_DNA-bd_sf"/>
</dbReference>
<dbReference type="InterPro" id="IPR012967">
    <property type="entry name" value="COMT_dimerisation"/>
</dbReference>
<dbReference type="Gene3D" id="1.10.10.10">
    <property type="entry name" value="Winged helix-like DNA-binding domain superfamily/Winged helix DNA-binding domain"/>
    <property type="match status" value="1"/>
</dbReference>
<dbReference type="GO" id="GO:0008171">
    <property type="term" value="F:O-methyltransferase activity"/>
    <property type="evidence" value="ECO:0007669"/>
    <property type="project" value="InterPro"/>
</dbReference>
<reference evidence="7 8" key="1">
    <citation type="submission" date="2015-07" db="EMBL/GenBank/DDBJ databases">
        <title>Complete genome sequence of Mycobacterium goodii X7B, a facultative thermophilic biodesulfurizing bacterium.</title>
        <authorList>
            <person name="Yu B."/>
            <person name="Li F."/>
            <person name="Xu P."/>
        </authorList>
    </citation>
    <scope>NUCLEOTIDE SEQUENCE [LARGE SCALE GENOMIC DNA]</scope>
    <source>
        <strain evidence="7 8">X7B</strain>
    </source>
</reference>
<evidence type="ECO:0000256" key="2">
    <source>
        <dbReference type="ARBA" id="ARBA00022679"/>
    </source>
</evidence>
<dbReference type="PANTHER" id="PTHR43712:SF2">
    <property type="entry name" value="O-METHYLTRANSFERASE CICE"/>
    <property type="match status" value="1"/>
</dbReference>
<dbReference type="InterPro" id="IPR016461">
    <property type="entry name" value="COMT-like"/>
</dbReference>
<keyword evidence="1 7" id="KW-0489">Methyltransferase</keyword>
<dbReference type="Gene3D" id="1.10.287.1350">
    <property type="match status" value="1"/>
</dbReference>
<evidence type="ECO:0000259" key="6">
    <source>
        <dbReference type="Pfam" id="PF08100"/>
    </source>
</evidence>
<organism evidence="7 8">
    <name type="scientific">Mycolicibacterium goodii</name>
    <name type="common">Mycobacterium goodii</name>
    <dbReference type="NCBI Taxonomy" id="134601"/>
    <lineage>
        <taxon>Bacteria</taxon>
        <taxon>Bacillati</taxon>
        <taxon>Actinomycetota</taxon>
        <taxon>Actinomycetes</taxon>
        <taxon>Mycobacteriales</taxon>
        <taxon>Mycobacteriaceae</taxon>
        <taxon>Mycolicibacterium</taxon>
    </lineage>
</organism>
<dbReference type="PATRIC" id="fig|134601.6.peg.1822"/>
<dbReference type="PROSITE" id="PS51683">
    <property type="entry name" value="SAM_OMT_II"/>
    <property type="match status" value="1"/>
</dbReference>
<feature type="active site" description="Proton acceptor" evidence="4">
    <location>
        <position position="272"/>
    </location>
</feature>
<dbReference type="RefSeq" id="WP_049744372.1">
    <property type="nucleotide sequence ID" value="NZ_CP012150.1"/>
</dbReference>
<keyword evidence="2 7" id="KW-0808">Transferase</keyword>
<sequence>MTSAKVPPTRLIRVVERIRHHLRRLWLRSVPPEAAVLELLLGAWVAQGITAAAQLGVADALSGGPLRAEELARRVDADADALDRLMRALVGEGVFRRTRDGCYALNPLGDALRTDAPVSMAGMAKFVGAAQHREHWSHLVDAVRTGESAVRTLRGMEAFEYIAAEPGLGAIFNDAMTSMSELAITPLVAAYDFSRFGTIADVGGGHGRLLSAILAAAPQADGVLYDLPHVVEGAPEMLTRHGVLDRVRVVPGSFFDGVPQGADLYVLKNIIHDWADAPAAQILRNVRAAARPGATLVLVEGVIPDHDRGVPLKWVDMEMLIGNAARERTEAQYRRLYTEAGFRLTRVVPTASPYSLIEGVAV</sequence>
<dbReference type="InterPro" id="IPR036388">
    <property type="entry name" value="WH-like_DNA-bd_sf"/>
</dbReference>
<dbReference type="AlphaFoldDB" id="A0A0K0X3S8"/>
<name>A0A0K0X3S8_MYCGD</name>
<feature type="domain" description="O-methyltransferase dimerisation" evidence="6">
    <location>
        <begin position="37"/>
        <end position="112"/>
    </location>
</feature>
<dbReference type="EMBL" id="CP012150">
    <property type="protein sequence ID" value="AKS31953.1"/>
    <property type="molecule type" value="Genomic_DNA"/>
</dbReference>